<organism evidence="1">
    <name type="scientific">Ralstonia solanacearum</name>
    <name type="common">Pseudomonas solanacearum</name>
    <dbReference type="NCBI Taxonomy" id="305"/>
    <lineage>
        <taxon>Bacteria</taxon>
        <taxon>Pseudomonadati</taxon>
        <taxon>Pseudomonadota</taxon>
        <taxon>Betaproteobacteria</taxon>
        <taxon>Burkholderiales</taxon>
        <taxon>Burkholderiaceae</taxon>
        <taxon>Ralstonia</taxon>
        <taxon>Ralstonia solanacearum species complex</taxon>
    </lineage>
</organism>
<name>A0A0S4UX75_RALSL</name>
<reference evidence="1" key="1">
    <citation type="submission" date="2015-10" db="EMBL/GenBank/DDBJ databases">
        <authorList>
            <person name="Gilbert D.G."/>
        </authorList>
    </citation>
    <scope>NUCLEOTIDE SEQUENCE</scope>
    <source>
        <strain evidence="1">Phyl III-seqv23</strain>
    </source>
</reference>
<dbReference type="EMBL" id="LN899824">
    <property type="protein sequence ID" value="CUV26850.1"/>
    <property type="molecule type" value="Genomic_DNA"/>
</dbReference>
<accession>A0A0S4UX75</accession>
<evidence type="ECO:0000313" key="1">
    <source>
        <dbReference type="EMBL" id="CUV26850.1"/>
    </source>
</evidence>
<dbReference type="AlphaFoldDB" id="A0A0S4UX75"/>
<protein>
    <submittedName>
        <fullName evidence="1">Uncharacterized protein</fullName>
    </submittedName>
</protein>
<proteinExistence type="predicted"/>
<gene>
    <name evidence="1" type="ORF">RUN1985_v1_10048</name>
</gene>
<sequence>MVLSNLRLSIRAPIMPASFHISIFFPTNPTIPQPKQDKGLLVWGLWDCGKSRRRPQLVTATSPMH</sequence>